<evidence type="ECO:0000256" key="5">
    <source>
        <dbReference type="ARBA" id="ARBA00022741"/>
    </source>
</evidence>
<dbReference type="NCBIfam" id="TIGR02433">
    <property type="entry name" value="lysidine_TilS_C"/>
    <property type="match status" value="1"/>
</dbReference>
<reference evidence="11" key="1">
    <citation type="journal article" date="2019" name="Int. J. Syst. Evol. Microbiol.">
        <title>The Global Catalogue of Microorganisms (GCM) 10K type strain sequencing project: providing services to taxonomists for standard genome sequencing and annotation.</title>
        <authorList>
            <consortium name="The Broad Institute Genomics Platform"/>
            <consortium name="The Broad Institute Genome Sequencing Center for Infectious Disease"/>
            <person name="Wu L."/>
            <person name="Ma J."/>
        </authorList>
    </citation>
    <scope>NUCLEOTIDE SEQUENCE [LARGE SCALE GENOMIC DNA]</scope>
    <source>
        <strain evidence="11">CECT 8010</strain>
    </source>
</reference>
<dbReference type="EC" id="6.3.4.19" evidence="8"/>
<evidence type="ECO:0000256" key="7">
    <source>
        <dbReference type="ARBA" id="ARBA00048539"/>
    </source>
</evidence>
<protein>
    <recommendedName>
        <fullName evidence="8">tRNA(Ile)-lysidine synthase</fullName>
        <ecNumber evidence="8">6.3.4.19</ecNumber>
    </recommendedName>
    <alternativeName>
        <fullName evidence="8">tRNA(Ile)-2-lysyl-cytidine synthase</fullName>
    </alternativeName>
    <alternativeName>
        <fullName evidence="8">tRNA(Ile)-lysidine synthetase</fullName>
    </alternativeName>
</protein>
<evidence type="ECO:0000256" key="4">
    <source>
        <dbReference type="ARBA" id="ARBA00022694"/>
    </source>
</evidence>
<dbReference type="SUPFAM" id="SSF52402">
    <property type="entry name" value="Adenine nucleotide alpha hydrolases-like"/>
    <property type="match status" value="1"/>
</dbReference>
<dbReference type="Pfam" id="PF11734">
    <property type="entry name" value="TilS_C"/>
    <property type="match status" value="1"/>
</dbReference>
<dbReference type="InterPro" id="IPR011063">
    <property type="entry name" value="TilS/TtcA_N"/>
</dbReference>
<dbReference type="SMART" id="SM00977">
    <property type="entry name" value="TilS_C"/>
    <property type="match status" value="1"/>
</dbReference>
<evidence type="ECO:0000256" key="2">
    <source>
        <dbReference type="ARBA" id="ARBA00022490"/>
    </source>
</evidence>
<dbReference type="PANTHER" id="PTHR43033">
    <property type="entry name" value="TRNA(ILE)-LYSIDINE SYNTHASE-RELATED"/>
    <property type="match status" value="1"/>
</dbReference>
<evidence type="ECO:0000256" key="8">
    <source>
        <dbReference type="HAMAP-Rule" id="MF_01161"/>
    </source>
</evidence>
<sequence length="452" mass="51504">MLLEKFKKYIDDNFHLLPTQHHVLLAVSGGIDSVVMVDLFEKAGFNFTIAHCNFQLRGAESDRDEIFVRQLGVTYNKEVLVKQFDTATYAANNKLSIQVAARELRYGWFKELVTSYRLQVTSNQQPVTSNFVATAHHADDNIETLLMHFFRGCGISGLHGILPKQGHIIRPLLFAKRAELVAHASEQGLTWVEDSSNATDKYSRNYIRHQIMPLMQTIYPKVADNLLGNIERFKEVEMVYIQSINNTKSKLLEIKGNEIHIPILKLKKQQPLRSIVYEIVKDFGFEATQVEEVIKLLDASNGSYMASATHRLIINRNWLIIAPKQAEEATNVLIEVGTKEVVFSAGKLVFNQSTVDGQQSADKAIATIDADAITYPLLLRPYKTGDYFYPLGMTKKKKLSKFFIDLKLSKTDKEHIWVIESDKRIVWVIGHRIDNRFKLKPSTKHLLTISLV</sequence>
<evidence type="ECO:0000256" key="1">
    <source>
        <dbReference type="ARBA" id="ARBA00004496"/>
    </source>
</evidence>
<dbReference type="InterPro" id="IPR012094">
    <property type="entry name" value="tRNA_Ile_lys_synt"/>
</dbReference>
<keyword evidence="2 8" id="KW-0963">Cytoplasm</keyword>
<evidence type="ECO:0000259" key="9">
    <source>
        <dbReference type="SMART" id="SM00977"/>
    </source>
</evidence>
<dbReference type="SUPFAM" id="SSF56037">
    <property type="entry name" value="PheT/TilS domain"/>
    <property type="match status" value="1"/>
</dbReference>
<dbReference type="GO" id="GO:0032267">
    <property type="term" value="F:tRNA(Ile)-lysidine synthase activity"/>
    <property type="evidence" value="ECO:0007669"/>
    <property type="project" value="UniProtKB-EC"/>
</dbReference>
<dbReference type="HAMAP" id="MF_01161">
    <property type="entry name" value="tRNA_Ile_lys_synt"/>
    <property type="match status" value="1"/>
</dbReference>
<evidence type="ECO:0000313" key="11">
    <source>
        <dbReference type="Proteomes" id="UP001595906"/>
    </source>
</evidence>
<dbReference type="Proteomes" id="UP001595906">
    <property type="component" value="Unassembled WGS sequence"/>
</dbReference>
<comment type="domain">
    <text evidence="8">The N-terminal region contains the highly conserved SGGXDS motif, predicted to be a P-loop motif involved in ATP binding.</text>
</comment>
<keyword evidence="3 8" id="KW-0436">Ligase</keyword>
<name>A0ABV8PXG0_9BACT</name>
<organism evidence="10 11">
    <name type="scientific">Parasediminibacterium paludis</name>
    <dbReference type="NCBI Taxonomy" id="908966"/>
    <lineage>
        <taxon>Bacteria</taxon>
        <taxon>Pseudomonadati</taxon>
        <taxon>Bacteroidota</taxon>
        <taxon>Chitinophagia</taxon>
        <taxon>Chitinophagales</taxon>
        <taxon>Chitinophagaceae</taxon>
        <taxon>Parasediminibacterium</taxon>
    </lineage>
</organism>
<dbReference type="Gene3D" id="3.40.50.620">
    <property type="entry name" value="HUPs"/>
    <property type="match status" value="1"/>
</dbReference>
<dbReference type="Pfam" id="PF01171">
    <property type="entry name" value="ATP_bind_3"/>
    <property type="match status" value="1"/>
</dbReference>
<dbReference type="NCBIfam" id="TIGR02432">
    <property type="entry name" value="lysidine_TilS_N"/>
    <property type="match status" value="1"/>
</dbReference>
<evidence type="ECO:0000256" key="6">
    <source>
        <dbReference type="ARBA" id="ARBA00022840"/>
    </source>
</evidence>
<keyword evidence="5 8" id="KW-0547">Nucleotide-binding</keyword>
<dbReference type="PANTHER" id="PTHR43033:SF1">
    <property type="entry name" value="TRNA(ILE)-LYSIDINE SYNTHASE-RELATED"/>
    <property type="match status" value="1"/>
</dbReference>
<accession>A0ABV8PXG0</accession>
<dbReference type="RefSeq" id="WP_379013644.1">
    <property type="nucleotide sequence ID" value="NZ_JBHSDC010000015.1"/>
</dbReference>
<comment type="subcellular location">
    <subcellularLocation>
        <location evidence="1 8">Cytoplasm</location>
    </subcellularLocation>
</comment>
<dbReference type="EMBL" id="JBHSDC010000015">
    <property type="protein sequence ID" value="MFC4231975.1"/>
    <property type="molecule type" value="Genomic_DNA"/>
</dbReference>
<feature type="binding site" evidence="8">
    <location>
        <begin position="28"/>
        <end position="33"/>
    </location>
    <ligand>
        <name>ATP</name>
        <dbReference type="ChEBI" id="CHEBI:30616"/>
    </ligand>
</feature>
<evidence type="ECO:0000256" key="3">
    <source>
        <dbReference type="ARBA" id="ARBA00022598"/>
    </source>
</evidence>
<feature type="domain" description="Lysidine-tRNA(Ile) synthetase C-terminal" evidence="9">
    <location>
        <begin position="377"/>
        <end position="449"/>
    </location>
</feature>
<comment type="catalytic activity">
    <reaction evidence="7 8">
        <text>cytidine(34) in tRNA(Ile2) + L-lysine + ATP = lysidine(34) in tRNA(Ile2) + AMP + diphosphate + H(+)</text>
        <dbReference type="Rhea" id="RHEA:43744"/>
        <dbReference type="Rhea" id="RHEA-COMP:10625"/>
        <dbReference type="Rhea" id="RHEA-COMP:10670"/>
        <dbReference type="ChEBI" id="CHEBI:15378"/>
        <dbReference type="ChEBI" id="CHEBI:30616"/>
        <dbReference type="ChEBI" id="CHEBI:32551"/>
        <dbReference type="ChEBI" id="CHEBI:33019"/>
        <dbReference type="ChEBI" id="CHEBI:82748"/>
        <dbReference type="ChEBI" id="CHEBI:83665"/>
        <dbReference type="ChEBI" id="CHEBI:456215"/>
        <dbReference type="EC" id="6.3.4.19"/>
    </reaction>
</comment>
<comment type="function">
    <text evidence="8">Ligates lysine onto the cytidine present at position 34 of the AUA codon-specific tRNA(Ile) that contains the anticodon CAU, in an ATP-dependent manner. Cytidine is converted to lysidine, thus changing the amino acid specificity of the tRNA from methionine to isoleucine.</text>
</comment>
<dbReference type="CDD" id="cd01992">
    <property type="entry name" value="TilS_N"/>
    <property type="match status" value="1"/>
</dbReference>
<keyword evidence="6 8" id="KW-0067">ATP-binding</keyword>
<comment type="caution">
    <text evidence="10">The sequence shown here is derived from an EMBL/GenBank/DDBJ whole genome shotgun (WGS) entry which is preliminary data.</text>
</comment>
<dbReference type="InterPro" id="IPR012795">
    <property type="entry name" value="tRNA_Ile_lys_synt_N"/>
</dbReference>
<evidence type="ECO:0000313" key="10">
    <source>
        <dbReference type="EMBL" id="MFC4231975.1"/>
    </source>
</evidence>
<dbReference type="InterPro" id="IPR014729">
    <property type="entry name" value="Rossmann-like_a/b/a_fold"/>
</dbReference>
<gene>
    <name evidence="8 10" type="primary">tilS</name>
    <name evidence="10" type="ORF">ACFOW1_08740</name>
</gene>
<proteinExistence type="inferred from homology"/>
<dbReference type="InterPro" id="IPR012796">
    <property type="entry name" value="Lysidine-tRNA-synth_C"/>
</dbReference>
<comment type="similarity">
    <text evidence="8">Belongs to the tRNA(Ile)-lysidine synthase family.</text>
</comment>
<keyword evidence="11" id="KW-1185">Reference proteome</keyword>
<keyword evidence="4 8" id="KW-0819">tRNA processing</keyword>